<proteinExistence type="predicted"/>
<dbReference type="AlphaFoldDB" id="A0A1C6SEB6"/>
<dbReference type="STRING" id="47866.GA0074694_4925"/>
<dbReference type="Proteomes" id="UP000198906">
    <property type="component" value="Unassembled WGS sequence"/>
</dbReference>
<dbReference type="InterPro" id="IPR045645">
    <property type="entry name" value="DUF6403"/>
</dbReference>
<name>A0A1C6SEB6_9ACTN</name>
<dbReference type="Pfam" id="PF19941">
    <property type="entry name" value="DUF6403"/>
    <property type="match status" value="1"/>
</dbReference>
<dbReference type="EMBL" id="FMHU01000002">
    <property type="protein sequence ID" value="SCL27826.1"/>
    <property type="molecule type" value="Genomic_DNA"/>
</dbReference>
<accession>A0A1C6SEB6</accession>
<evidence type="ECO:0000313" key="2">
    <source>
        <dbReference type="Proteomes" id="UP000198906"/>
    </source>
</evidence>
<dbReference type="RefSeq" id="WP_091462194.1">
    <property type="nucleotide sequence ID" value="NZ_FMHU01000002.1"/>
</dbReference>
<sequence>MWLIWLTGGVLLVAAGVAATLVPRLHTRERDRRVAWSAARAAIDSAAVSRDAAPHRVVEAEQLMSRAELIAAEGGGPDAARLAAGYAEQADRLWRAGHDD</sequence>
<reference evidence="2" key="1">
    <citation type="submission" date="2016-06" db="EMBL/GenBank/DDBJ databases">
        <authorList>
            <person name="Varghese N."/>
        </authorList>
    </citation>
    <scope>NUCLEOTIDE SEQUENCE [LARGE SCALE GENOMIC DNA]</scope>
    <source>
        <strain evidence="2">DSM 46123</strain>
    </source>
</reference>
<gene>
    <name evidence="1" type="ORF">GA0074694_4925</name>
</gene>
<evidence type="ECO:0000313" key="1">
    <source>
        <dbReference type="EMBL" id="SCL27826.1"/>
    </source>
</evidence>
<organism evidence="1 2">
    <name type="scientific">Micromonospora inyonensis</name>
    <dbReference type="NCBI Taxonomy" id="47866"/>
    <lineage>
        <taxon>Bacteria</taxon>
        <taxon>Bacillati</taxon>
        <taxon>Actinomycetota</taxon>
        <taxon>Actinomycetes</taxon>
        <taxon>Micromonosporales</taxon>
        <taxon>Micromonosporaceae</taxon>
        <taxon>Micromonospora</taxon>
    </lineage>
</organism>
<protein>
    <submittedName>
        <fullName evidence="1">Uncharacterized protein</fullName>
    </submittedName>
</protein>
<keyword evidence="2" id="KW-1185">Reference proteome</keyword>